<dbReference type="AlphaFoldDB" id="M0B7W0"/>
<evidence type="ECO:0000313" key="1">
    <source>
        <dbReference type="EMBL" id="ELZ05734.1"/>
    </source>
</evidence>
<comment type="caution">
    <text evidence="1">The sequence shown here is derived from an EMBL/GenBank/DDBJ whole genome shotgun (WGS) entry which is preliminary data.</text>
</comment>
<dbReference type="Proteomes" id="UP000011591">
    <property type="component" value="Unassembled WGS sequence"/>
</dbReference>
<dbReference type="EMBL" id="AOIP01000022">
    <property type="protein sequence ID" value="ELZ05734.1"/>
    <property type="molecule type" value="Genomic_DNA"/>
</dbReference>
<organism evidence="1 2">
    <name type="scientific">Natrialba aegyptia DSM 13077</name>
    <dbReference type="NCBI Taxonomy" id="1227491"/>
    <lineage>
        <taxon>Archaea</taxon>
        <taxon>Methanobacteriati</taxon>
        <taxon>Methanobacteriota</taxon>
        <taxon>Stenosarchaea group</taxon>
        <taxon>Halobacteria</taxon>
        <taxon>Halobacteriales</taxon>
        <taxon>Natrialbaceae</taxon>
        <taxon>Natrialba</taxon>
    </lineage>
</organism>
<accession>M0B7W0</accession>
<keyword evidence="2" id="KW-1185">Reference proteome</keyword>
<gene>
    <name evidence="1" type="ORF">C480_10065</name>
</gene>
<proteinExistence type="predicted"/>
<reference evidence="1 2" key="1">
    <citation type="journal article" date="2014" name="PLoS Genet.">
        <title>Phylogenetically driven sequencing of extremely halophilic archaea reveals strategies for static and dynamic osmo-response.</title>
        <authorList>
            <person name="Becker E.A."/>
            <person name="Seitzer P.M."/>
            <person name="Tritt A."/>
            <person name="Larsen D."/>
            <person name="Krusor M."/>
            <person name="Yao A.I."/>
            <person name="Wu D."/>
            <person name="Madern D."/>
            <person name="Eisen J.A."/>
            <person name="Darling A.E."/>
            <person name="Facciotti M.T."/>
        </authorList>
    </citation>
    <scope>NUCLEOTIDE SEQUENCE [LARGE SCALE GENOMIC DNA]</scope>
    <source>
        <strain evidence="1 2">DSM 13077</strain>
    </source>
</reference>
<evidence type="ECO:0000313" key="2">
    <source>
        <dbReference type="Proteomes" id="UP000011591"/>
    </source>
</evidence>
<protein>
    <submittedName>
        <fullName evidence="1">Uncharacterized protein</fullName>
    </submittedName>
</protein>
<name>M0B7W0_9EURY</name>
<dbReference type="OrthoDB" id="205919at2157"/>
<dbReference type="RefSeq" id="WP_006665477.1">
    <property type="nucleotide sequence ID" value="NZ_AOIP01000022.1"/>
</dbReference>
<sequence>MRPIFRKFATLFLVLAVVTSGLGAFAGGVAAETTTLAGDGTDEVTDFNASASDHIEYNLTADDGTNGFDGDGTTTARLNITYDGNEYVSVTDSIDDTTATSYIINVSQDELEKLPGDATESTAVNVTAWGEDSEGNETTTADSFSADVTFNEFRSVRTVHTTNDSIVNNFEAADDDGGLFASLSSFNVFSSTLDSSAELEDTVGVSGTTTDIQVYSEDSDLTDAFDAAAEDANSGDRLGYLMTSTLDGQILRVYNEEPGAKYPGGDNVTETDDTYAVYDGNGQLTVNLGEDRYDADTTEVDMTIVSGEDVGSSALQEDLDYSIFQAWGLSFGSLSETLSDLLPF</sequence>
<dbReference type="PATRIC" id="fig|1227491.4.peg.2074"/>